<reference evidence="2 3" key="1">
    <citation type="submission" date="2018-06" db="EMBL/GenBank/DDBJ databases">
        <title>Comparative genomics reveals the genomic features of Rhizophagus irregularis, R. cerebriforme, R. diaphanum and Gigaspora rosea, and their symbiotic lifestyle signature.</title>
        <authorList>
            <person name="Morin E."/>
            <person name="San Clemente H."/>
            <person name="Chen E.C.H."/>
            <person name="De La Providencia I."/>
            <person name="Hainaut M."/>
            <person name="Kuo A."/>
            <person name="Kohler A."/>
            <person name="Murat C."/>
            <person name="Tang N."/>
            <person name="Roy S."/>
            <person name="Loubradou J."/>
            <person name="Henrissat B."/>
            <person name="Grigoriev I.V."/>
            <person name="Corradi N."/>
            <person name="Roux C."/>
            <person name="Martin F.M."/>
        </authorList>
    </citation>
    <scope>NUCLEOTIDE SEQUENCE [LARGE SCALE GENOMIC DNA]</scope>
    <source>
        <strain evidence="2 3">DAOM 194757</strain>
    </source>
</reference>
<dbReference type="AlphaFoldDB" id="A0A397VRT8"/>
<proteinExistence type="predicted"/>
<gene>
    <name evidence="2" type="ORF">C2G38_2168068</name>
</gene>
<name>A0A397VRT8_9GLOM</name>
<protein>
    <submittedName>
        <fullName evidence="2">Uncharacterized protein</fullName>
    </submittedName>
</protein>
<evidence type="ECO:0000313" key="3">
    <source>
        <dbReference type="Proteomes" id="UP000266673"/>
    </source>
</evidence>
<evidence type="ECO:0000256" key="1">
    <source>
        <dbReference type="SAM" id="Phobius"/>
    </source>
</evidence>
<dbReference type="EMBL" id="QKWP01000208">
    <property type="protein sequence ID" value="RIB24648.1"/>
    <property type="molecule type" value="Genomic_DNA"/>
</dbReference>
<evidence type="ECO:0000313" key="2">
    <source>
        <dbReference type="EMBL" id="RIB24648.1"/>
    </source>
</evidence>
<organism evidence="2 3">
    <name type="scientific">Gigaspora rosea</name>
    <dbReference type="NCBI Taxonomy" id="44941"/>
    <lineage>
        <taxon>Eukaryota</taxon>
        <taxon>Fungi</taxon>
        <taxon>Fungi incertae sedis</taxon>
        <taxon>Mucoromycota</taxon>
        <taxon>Glomeromycotina</taxon>
        <taxon>Glomeromycetes</taxon>
        <taxon>Diversisporales</taxon>
        <taxon>Gigasporaceae</taxon>
        <taxon>Gigaspora</taxon>
    </lineage>
</organism>
<sequence length="96" mass="10863">MEEDFGIINSPPRIILTPKSPSRNTEPFSIGNNEAYEAEIASWDDINNAKGTIEILGGYNPFVRDKKKTEMHSIRITIAILCFTEKYAAIIVVTFW</sequence>
<keyword evidence="1" id="KW-0472">Membrane</keyword>
<accession>A0A397VRT8</accession>
<comment type="caution">
    <text evidence="2">The sequence shown here is derived from an EMBL/GenBank/DDBJ whole genome shotgun (WGS) entry which is preliminary data.</text>
</comment>
<feature type="transmembrane region" description="Helical" evidence="1">
    <location>
        <begin position="74"/>
        <end position="95"/>
    </location>
</feature>
<dbReference type="Proteomes" id="UP000266673">
    <property type="component" value="Unassembled WGS sequence"/>
</dbReference>
<keyword evidence="1" id="KW-0812">Transmembrane</keyword>
<keyword evidence="3" id="KW-1185">Reference proteome</keyword>
<keyword evidence="1" id="KW-1133">Transmembrane helix</keyword>